<name>A0AC59ZUG4_RANTA</name>
<gene>
    <name evidence="1" type="ORF">MRATA1EN22A_LOCUS21806</name>
</gene>
<dbReference type="EMBL" id="OX596117">
    <property type="protein sequence ID" value="CAN0493411.1"/>
    <property type="molecule type" value="Genomic_DNA"/>
</dbReference>
<sequence length="136" mass="15523">MADSLSIHWVFSQLGSQKGASVRVRTCYLPAWAPLFALRPKLLQFLPRVPKGKFSHRVVLTLFLIAIQMPNIVFCIFLGNFFRIENFKHISESSCIHHLALTICFCIANLLTFLPPPPLHLPPQLKYFEADLKCCL</sequence>
<dbReference type="Proteomes" id="UP001162501">
    <property type="component" value="Chromosome 33"/>
</dbReference>
<evidence type="ECO:0000313" key="1">
    <source>
        <dbReference type="EMBL" id="CAN0493411.1"/>
    </source>
</evidence>
<reference evidence="1" key="1">
    <citation type="submission" date="2023-05" db="EMBL/GenBank/DDBJ databases">
        <authorList>
            <consortium name="ELIXIR-Norway"/>
        </authorList>
    </citation>
    <scope>NUCLEOTIDE SEQUENCE</scope>
</reference>
<protein>
    <submittedName>
        <fullName evidence="1">Uncharacterized protein</fullName>
    </submittedName>
</protein>
<accession>A0AC59ZUG4</accession>
<evidence type="ECO:0000313" key="2">
    <source>
        <dbReference type="Proteomes" id="UP001162501"/>
    </source>
</evidence>
<organism evidence="1 2">
    <name type="scientific">Rangifer tarandus platyrhynchus</name>
    <name type="common">Svalbard reindeer</name>
    <dbReference type="NCBI Taxonomy" id="3082113"/>
    <lineage>
        <taxon>Eukaryota</taxon>
        <taxon>Metazoa</taxon>
        <taxon>Chordata</taxon>
        <taxon>Craniata</taxon>
        <taxon>Vertebrata</taxon>
        <taxon>Euteleostomi</taxon>
        <taxon>Mammalia</taxon>
        <taxon>Eutheria</taxon>
        <taxon>Laurasiatheria</taxon>
        <taxon>Artiodactyla</taxon>
        <taxon>Ruminantia</taxon>
        <taxon>Pecora</taxon>
        <taxon>Cervidae</taxon>
        <taxon>Odocoileinae</taxon>
        <taxon>Rangifer</taxon>
    </lineage>
</organism>
<reference evidence="1" key="2">
    <citation type="submission" date="2025-03" db="EMBL/GenBank/DDBJ databases">
        <authorList>
            <consortium name="ELIXIR-Norway"/>
            <consortium name="Elixir Norway"/>
        </authorList>
    </citation>
    <scope>NUCLEOTIDE SEQUENCE</scope>
</reference>
<proteinExistence type="predicted"/>